<dbReference type="Pfam" id="PF00534">
    <property type="entry name" value="Glycos_transf_1"/>
    <property type="match status" value="1"/>
</dbReference>
<dbReference type="SUPFAM" id="SSF53756">
    <property type="entry name" value="UDP-Glycosyltransferase/glycogen phosphorylase"/>
    <property type="match status" value="1"/>
</dbReference>
<organism evidence="3 4">
    <name type="scientific">Limosilactobacillus alvi</name>
    <dbReference type="NCBI Taxonomy" id="990412"/>
    <lineage>
        <taxon>Bacteria</taxon>
        <taxon>Bacillati</taxon>
        <taxon>Bacillota</taxon>
        <taxon>Bacilli</taxon>
        <taxon>Lactobacillales</taxon>
        <taxon>Lactobacillaceae</taxon>
        <taxon>Limosilactobacillus</taxon>
    </lineage>
</organism>
<dbReference type="InterPro" id="IPR028098">
    <property type="entry name" value="Glyco_trans_4-like_N"/>
</dbReference>
<sequence>MIKVLHVFNQLNQGGIEHVVINWLKNKHNDDIEFHFAMTSGTRGLLDDEVTKLGGKIHYFTNGSKSFFNVKKNLDQIISEYGPFNVVHSHIYFSSGMILKIASDAGVPIRIAHAHDTFKGEQQSLKRKLFESIMRHEINKYATYKFGVSEDACNHVFGSMDDHTYIVNNGINLDDYKFNQKFRDVLRKELGYSNKNKVIVHIGRFEDQKDHNYLVDVFNLLTEVNDGYRLLLVGNGTLKERIKNKINELGLSNYVTFLENRNDIPRILMAADIFVMPSKYEGLPVVLVEAQGTGIPCIISDKITSDAVLQRNVVVLSKDNKELWCQKIQSTNLTRINFDETKNRLQNFDIKKITKFVIAKYI</sequence>
<accession>A0ABS2EMR4</accession>
<dbReference type="InterPro" id="IPR001296">
    <property type="entry name" value="Glyco_trans_1"/>
</dbReference>
<evidence type="ECO:0000259" key="2">
    <source>
        <dbReference type="Pfam" id="PF13439"/>
    </source>
</evidence>
<evidence type="ECO:0000313" key="3">
    <source>
        <dbReference type="EMBL" id="MBM6753710.1"/>
    </source>
</evidence>
<feature type="domain" description="Glycosyl transferase family 1" evidence="1">
    <location>
        <begin position="184"/>
        <end position="313"/>
    </location>
</feature>
<protein>
    <submittedName>
        <fullName evidence="3">Glycosyltransferase</fullName>
    </submittedName>
</protein>
<dbReference type="Proteomes" id="UP000776629">
    <property type="component" value="Unassembled WGS sequence"/>
</dbReference>
<evidence type="ECO:0000259" key="1">
    <source>
        <dbReference type="Pfam" id="PF00534"/>
    </source>
</evidence>
<dbReference type="PANTHER" id="PTHR12526">
    <property type="entry name" value="GLYCOSYLTRANSFERASE"/>
    <property type="match status" value="1"/>
</dbReference>
<reference evidence="3 4" key="1">
    <citation type="journal article" date="2021" name="Sci. Rep.">
        <title>The distribution of antibiotic resistance genes in chicken gut microbiota commensals.</title>
        <authorList>
            <person name="Juricova H."/>
            <person name="Matiasovicova J."/>
            <person name="Kubasova T."/>
            <person name="Cejkova D."/>
            <person name="Rychlik I."/>
        </authorList>
    </citation>
    <scope>NUCLEOTIDE SEQUENCE [LARGE SCALE GENOMIC DNA]</scope>
    <source>
        <strain evidence="3 4">An810</strain>
    </source>
</reference>
<comment type="caution">
    <text evidence="3">The sequence shown here is derived from an EMBL/GenBank/DDBJ whole genome shotgun (WGS) entry which is preliminary data.</text>
</comment>
<dbReference type="Gene3D" id="3.40.50.2000">
    <property type="entry name" value="Glycogen Phosphorylase B"/>
    <property type="match status" value="2"/>
</dbReference>
<dbReference type="RefSeq" id="WP_204776148.1">
    <property type="nucleotide sequence ID" value="NZ_JACJJQ010000009.1"/>
</dbReference>
<gene>
    <name evidence="3" type="ORF">H5993_02895</name>
</gene>
<dbReference type="Pfam" id="PF13439">
    <property type="entry name" value="Glyco_transf_4"/>
    <property type="match status" value="1"/>
</dbReference>
<dbReference type="PANTHER" id="PTHR12526:SF630">
    <property type="entry name" value="GLYCOSYLTRANSFERASE"/>
    <property type="match status" value="1"/>
</dbReference>
<name>A0ABS2EMR4_9LACO</name>
<evidence type="ECO:0000313" key="4">
    <source>
        <dbReference type="Proteomes" id="UP000776629"/>
    </source>
</evidence>
<keyword evidence="4" id="KW-1185">Reference proteome</keyword>
<dbReference type="EMBL" id="JACJJQ010000009">
    <property type="protein sequence ID" value="MBM6753710.1"/>
    <property type="molecule type" value="Genomic_DNA"/>
</dbReference>
<feature type="domain" description="Glycosyltransferase subfamily 4-like N-terminal" evidence="2">
    <location>
        <begin position="14"/>
        <end position="174"/>
    </location>
</feature>
<proteinExistence type="predicted"/>